<dbReference type="InterPro" id="IPR014938">
    <property type="entry name" value="YfhH-like"/>
</dbReference>
<sequence length="105" mass="12003">MEKRYSEMNKTELQNEIADLHAKAQKAEQMGMVSEFAVYERKIMMAKSYMLDPTLFDPGKTYGVEGAPGSSFKILYMNGIFAWGYRDESQEMEAFPIAMLQQPGQ</sequence>
<accession>A0A1H0AEL1</accession>
<evidence type="ECO:0000313" key="2">
    <source>
        <dbReference type="Proteomes" id="UP000199544"/>
    </source>
</evidence>
<gene>
    <name evidence="1" type="ORF">SAMN04488137_4085</name>
</gene>
<protein>
    <submittedName>
        <fullName evidence="1">Uncharacterized protein</fullName>
    </submittedName>
</protein>
<dbReference type="Gene3D" id="1.10.287.880">
    <property type="entry name" value="Hypothetical protein YfhH domain"/>
    <property type="match status" value="1"/>
</dbReference>
<dbReference type="STRING" id="459525.SAMN04488137_4085"/>
<dbReference type="Pfam" id="PF08838">
    <property type="entry name" value="DUF1811"/>
    <property type="match status" value="1"/>
</dbReference>
<dbReference type="SUPFAM" id="SSF101697">
    <property type="entry name" value="Hypothetical protein YfhH"/>
    <property type="match status" value="1"/>
</dbReference>
<reference evidence="2" key="1">
    <citation type="submission" date="2016-10" db="EMBL/GenBank/DDBJ databases">
        <authorList>
            <person name="Varghese N."/>
            <person name="Submissions S."/>
        </authorList>
    </citation>
    <scope>NUCLEOTIDE SEQUENCE [LARGE SCALE GENOMIC DNA]</scope>
    <source>
        <strain evidence="2">CGMCC 1.6854</strain>
    </source>
</reference>
<evidence type="ECO:0000313" key="1">
    <source>
        <dbReference type="EMBL" id="SDN32048.1"/>
    </source>
</evidence>
<dbReference type="OrthoDB" id="2353288at2"/>
<dbReference type="RefSeq" id="WP_090237488.1">
    <property type="nucleotide sequence ID" value="NZ_FNHW01000002.1"/>
</dbReference>
<keyword evidence="2" id="KW-1185">Reference proteome</keyword>
<dbReference type="AlphaFoldDB" id="A0A1H0AEL1"/>
<dbReference type="InterPro" id="IPR036289">
    <property type="entry name" value="YfhH"/>
</dbReference>
<dbReference type="Gene3D" id="2.30.30.340">
    <property type="entry name" value="Hypothetical protein YfhH like domains"/>
    <property type="match status" value="1"/>
</dbReference>
<name>A0A1H0AEL1_9BACL</name>
<dbReference type="EMBL" id="FNHW01000002">
    <property type="protein sequence ID" value="SDN32048.1"/>
    <property type="molecule type" value="Genomic_DNA"/>
</dbReference>
<proteinExistence type="predicted"/>
<organism evidence="1 2">
    <name type="scientific">Fictibacillus solisalsi</name>
    <dbReference type="NCBI Taxonomy" id="459525"/>
    <lineage>
        <taxon>Bacteria</taxon>
        <taxon>Bacillati</taxon>
        <taxon>Bacillota</taxon>
        <taxon>Bacilli</taxon>
        <taxon>Bacillales</taxon>
        <taxon>Fictibacillaceae</taxon>
        <taxon>Fictibacillus</taxon>
    </lineage>
</organism>
<dbReference type="Proteomes" id="UP000199544">
    <property type="component" value="Unassembled WGS sequence"/>
</dbReference>